<reference evidence="2" key="1">
    <citation type="journal article" date="2019" name="Int. J. Syst. Evol. Microbiol.">
        <title>The Global Catalogue of Microorganisms (GCM) 10K type strain sequencing project: providing services to taxonomists for standard genome sequencing and annotation.</title>
        <authorList>
            <consortium name="The Broad Institute Genomics Platform"/>
            <consortium name="The Broad Institute Genome Sequencing Center for Infectious Disease"/>
            <person name="Wu L."/>
            <person name="Ma J."/>
        </authorList>
    </citation>
    <scope>NUCLEOTIDE SEQUENCE [LARGE SCALE GENOMIC DNA]</scope>
    <source>
        <strain evidence="2">CGMCC 1.8860</strain>
    </source>
</reference>
<name>A0ABQ2PK00_9NEIS</name>
<sequence length="74" mass="7912">MAQRYGLPGVAKRIVAKGLAGQPGGEPGTDHAMKQGFKFVDVTSSLTGISLQEDSYSPMTTERIVHRLSHQATV</sequence>
<gene>
    <name evidence="1" type="ORF">GCM10010971_17510</name>
</gene>
<keyword evidence="2" id="KW-1185">Reference proteome</keyword>
<evidence type="ECO:0000313" key="1">
    <source>
        <dbReference type="EMBL" id="GGP25932.1"/>
    </source>
</evidence>
<dbReference type="Proteomes" id="UP000621859">
    <property type="component" value="Unassembled WGS sequence"/>
</dbReference>
<evidence type="ECO:0000313" key="2">
    <source>
        <dbReference type="Proteomes" id="UP000621859"/>
    </source>
</evidence>
<protein>
    <submittedName>
        <fullName evidence="1">Uncharacterized protein</fullName>
    </submittedName>
</protein>
<comment type="caution">
    <text evidence="1">The sequence shown here is derived from an EMBL/GenBank/DDBJ whole genome shotgun (WGS) entry which is preliminary data.</text>
</comment>
<organism evidence="1 2">
    <name type="scientific">Silvimonas amylolytica</name>
    <dbReference type="NCBI Taxonomy" id="449663"/>
    <lineage>
        <taxon>Bacteria</taxon>
        <taxon>Pseudomonadati</taxon>
        <taxon>Pseudomonadota</taxon>
        <taxon>Betaproteobacteria</taxon>
        <taxon>Neisseriales</taxon>
        <taxon>Chitinibacteraceae</taxon>
        <taxon>Silvimonas</taxon>
    </lineage>
</organism>
<dbReference type="EMBL" id="BMLY01000002">
    <property type="protein sequence ID" value="GGP25932.1"/>
    <property type="molecule type" value="Genomic_DNA"/>
</dbReference>
<proteinExistence type="predicted"/>
<accession>A0ABQ2PK00</accession>